<dbReference type="InterPro" id="IPR011110">
    <property type="entry name" value="Reg_prop"/>
</dbReference>
<evidence type="ECO:0000313" key="1">
    <source>
        <dbReference type="EMBL" id="MFD2519827.1"/>
    </source>
</evidence>
<dbReference type="EMBL" id="JBHULC010000003">
    <property type="protein sequence ID" value="MFD2519827.1"/>
    <property type="molecule type" value="Genomic_DNA"/>
</dbReference>
<dbReference type="InterPro" id="IPR015943">
    <property type="entry name" value="WD40/YVTN_repeat-like_dom_sf"/>
</dbReference>
<protein>
    <submittedName>
        <fullName evidence="1">Two-component regulator propeller domain-containing protein</fullName>
    </submittedName>
</protein>
<dbReference type="SUPFAM" id="SSF63829">
    <property type="entry name" value="Calcium-dependent phosphotriesterase"/>
    <property type="match status" value="1"/>
</dbReference>
<name>A0ABW5J3A0_9BACT</name>
<gene>
    <name evidence="1" type="ORF">ACFSR2_02955</name>
</gene>
<comment type="caution">
    <text evidence="1">The sequence shown here is derived from an EMBL/GenBank/DDBJ whole genome shotgun (WGS) entry which is preliminary data.</text>
</comment>
<dbReference type="Pfam" id="PF07494">
    <property type="entry name" value="Reg_prop"/>
    <property type="match status" value="1"/>
</dbReference>
<keyword evidence="2" id="KW-1185">Reference proteome</keyword>
<dbReference type="SUPFAM" id="SSF48208">
    <property type="entry name" value="Six-hairpin glycosidases"/>
    <property type="match status" value="1"/>
</dbReference>
<sequence>MQTSLIDTCKKTIVCLAISTMAGIGMNACKSTEKKVDDTTYKDVPFWQEYHEAYPISSNAEENDVRSITVDKAQNVWAATASGVFMKKANESGWTAMQDEVDKGPAFAVEVDTEGNVWLGTWNGIYRYQNSQLEKIAGATAPVSAICVAKEGVYALGPHGIWLFDGKVFNKPQAGKEGYHQLPRSIRDVISDNQGGLWIASDVGLYHTSANETKFFRNRDKVSSGYIKGIALDSNQNLWAGGLGGVSIIQNDVKLKEITTQQGLPSVFVTCIDNAPDGTLWVGTEQGLVRYKPHGSNADSTYSMLFSRRWLLDDHVKDIAFDANGNAWVATPKGISSIKKRQMTLAQKNDYFMDVLMKRHIREPWIAGQCHLRIPGDTTSWQPEDDDNDGEYTGNYLAMEAFRYAATKNPEAKENARKAFGFLKLLQEVTDTEGFFARTIVPSSWTSVHDGNRTFSPRQLADELVKEPRFKPVEERWHKSKDGKWLWKGDTSSDEMCGHMFGYFFYYELVADEAEKAIIRTHVARIVDYLIAHNFNFVDIDGKPTRWSVWSPEQLNRDPEWAPDQYQNSMEMLAFLKFAHYITKNDKYQQHYERLIKEEHYLDNMAQVPNQNKAWFIYFDTMLQAYLYPILLKCETDPERLAFYQKHLDEWFERRKVDHNPLINFIYCYASGKKTEVNNSVEFLVDTPLDLVDWHIDHTKREDIQLVRNIVLDELQVSKLPPAIIRKTVRWDKNPWDARGGDPQVEREPVFWLLPYWMGRYTNMIQ</sequence>
<dbReference type="Proteomes" id="UP001597510">
    <property type="component" value="Unassembled WGS sequence"/>
</dbReference>
<proteinExistence type="predicted"/>
<dbReference type="Gene3D" id="2.130.10.10">
    <property type="entry name" value="YVTN repeat-like/Quinoprotein amine dehydrogenase"/>
    <property type="match status" value="2"/>
</dbReference>
<organism evidence="1 2">
    <name type="scientific">Emticicia soli</name>
    <dbReference type="NCBI Taxonomy" id="2027878"/>
    <lineage>
        <taxon>Bacteria</taxon>
        <taxon>Pseudomonadati</taxon>
        <taxon>Bacteroidota</taxon>
        <taxon>Cytophagia</taxon>
        <taxon>Cytophagales</taxon>
        <taxon>Leadbetterellaceae</taxon>
        <taxon>Emticicia</taxon>
    </lineage>
</organism>
<evidence type="ECO:0000313" key="2">
    <source>
        <dbReference type="Proteomes" id="UP001597510"/>
    </source>
</evidence>
<accession>A0ABW5J3A0</accession>
<dbReference type="InterPro" id="IPR008928">
    <property type="entry name" value="6-hairpin_glycosidase_sf"/>
</dbReference>
<dbReference type="RefSeq" id="WP_340236318.1">
    <property type="nucleotide sequence ID" value="NZ_JBBEWC010000006.1"/>
</dbReference>
<reference evidence="2" key="1">
    <citation type="journal article" date="2019" name="Int. J. Syst. Evol. Microbiol.">
        <title>The Global Catalogue of Microorganisms (GCM) 10K type strain sequencing project: providing services to taxonomists for standard genome sequencing and annotation.</title>
        <authorList>
            <consortium name="The Broad Institute Genomics Platform"/>
            <consortium name="The Broad Institute Genome Sequencing Center for Infectious Disease"/>
            <person name="Wu L."/>
            <person name="Ma J."/>
        </authorList>
    </citation>
    <scope>NUCLEOTIDE SEQUENCE [LARGE SCALE GENOMIC DNA]</scope>
    <source>
        <strain evidence="2">KCTC 52344</strain>
    </source>
</reference>